<dbReference type="InterPro" id="IPR036388">
    <property type="entry name" value="WH-like_DNA-bd_sf"/>
</dbReference>
<evidence type="ECO:0000313" key="2">
    <source>
        <dbReference type="Proteomes" id="UP001501303"/>
    </source>
</evidence>
<proteinExistence type="predicted"/>
<dbReference type="RefSeq" id="WP_344259393.1">
    <property type="nucleotide sequence ID" value="NZ_BAAAMJ010000010.1"/>
</dbReference>
<keyword evidence="2" id="KW-1185">Reference proteome</keyword>
<dbReference type="Proteomes" id="UP001501303">
    <property type="component" value="Unassembled WGS sequence"/>
</dbReference>
<gene>
    <name evidence="1" type="ORF">GCM10009716_11340</name>
</gene>
<dbReference type="Gene3D" id="1.10.10.10">
    <property type="entry name" value="Winged helix-like DNA-binding domain superfamily/Winged helix DNA-binding domain"/>
    <property type="match status" value="1"/>
</dbReference>
<reference evidence="1 2" key="1">
    <citation type="journal article" date="2019" name="Int. J. Syst. Evol. Microbiol.">
        <title>The Global Catalogue of Microorganisms (GCM) 10K type strain sequencing project: providing services to taxonomists for standard genome sequencing and annotation.</title>
        <authorList>
            <consortium name="The Broad Institute Genomics Platform"/>
            <consortium name="The Broad Institute Genome Sequencing Center for Infectious Disease"/>
            <person name="Wu L."/>
            <person name="Ma J."/>
        </authorList>
    </citation>
    <scope>NUCLEOTIDE SEQUENCE [LARGE SCALE GENOMIC DNA]</scope>
    <source>
        <strain evidence="1 2">JCM 13581</strain>
    </source>
</reference>
<sequence length="174" mass="19497">MTAGTAPARLTEGEKAFVEKVAHYYFVNDGMPHDRGRVVGYMMICDPPVQRPGDIEKALGVPREAIDRIVDQLTPENDPVSVFERTGELSGEYSVRLRENSWGPKVRGIFAEFPDFHGIASRGLEELRAEGASEERLVRLANMERFLGFVSAEMPAILARYEQRKAREADGSRN</sequence>
<dbReference type="Gene3D" id="1.10.287.160">
    <property type="entry name" value="HR1 repeat"/>
    <property type="match status" value="1"/>
</dbReference>
<evidence type="ECO:0000313" key="1">
    <source>
        <dbReference type="EMBL" id="GAA1903145.1"/>
    </source>
</evidence>
<name>A0ABN2NV44_9ACTN</name>
<organism evidence="1 2">
    <name type="scientific">Streptomyces sodiiphilus</name>
    <dbReference type="NCBI Taxonomy" id="226217"/>
    <lineage>
        <taxon>Bacteria</taxon>
        <taxon>Bacillati</taxon>
        <taxon>Actinomycetota</taxon>
        <taxon>Actinomycetes</taxon>
        <taxon>Kitasatosporales</taxon>
        <taxon>Streptomycetaceae</taxon>
        <taxon>Streptomyces</taxon>
    </lineage>
</organism>
<evidence type="ECO:0008006" key="3">
    <source>
        <dbReference type="Google" id="ProtNLM"/>
    </source>
</evidence>
<dbReference type="EMBL" id="BAAAMJ010000010">
    <property type="protein sequence ID" value="GAA1903145.1"/>
    <property type="molecule type" value="Genomic_DNA"/>
</dbReference>
<protein>
    <recommendedName>
        <fullName evidence="3">MarR family transcriptional regulator</fullName>
    </recommendedName>
</protein>
<comment type="caution">
    <text evidence="1">The sequence shown here is derived from an EMBL/GenBank/DDBJ whole genome shotgun (WGS) entry which is preliminary data.</text>
</comment>
<accession>A0ABN2NV44</accession>